<dbReference type="InterPro" id="IPR035965">
    <property type="entry name" value="PAS-like_dom_sf"/>
</dbReference>
<feature type="coiled-coil region" evidence="1">
    <location>
        <begin position="271"/>
        <end position="305"/>
    </location>
</feature>
<dbReference type="Gene3D" id="3.30.450.20">
    <property type="entry name" value="PAS domain"/>
    <property type="match status" value="2"/>
</dbReference>
<dbReference type="SUPFAM" id="SSF55073">
    <property type="entry name" value="Nucleotide cyclase"/>
    <property type="match status" value="1"/>
</dbReference>
<feature type="transmembrane region" description="Helical" evidence="2">
    <location>
        <begin position="224"/>
        <end position="243"/>
    </location>
</feature>
<reference evidence="6" key="1">
    <citation type="submission" date="2020-04" db="EMBL/GenBank/DDBJ databases">
        <title>Deep metagenomics examines the oral microbiome during advanced dental caries in children, revealing novel taxa and co-occurrences with host molecules.</title>
        <authorList>
            <person name="Baker J.L."/>
            <person name="Morton J.T."/>
            <person name="Dinis M."/>
            <person name="Alvarez R."/>
            <person name="Tran N.C."/>
            <person name="Knight R."/>
            <person name="Edlund A."/>
        </authorList>
    </citation>
    <scope>NUCLEOTIDE SEQUENCE</scope>
    <source>
        <strain evidence="6">JCVI_32_bin.24</strain>
    </source>
</reference>
<feature type="transmembrane region" description="Helical" evidence="2">
    <location>
        <begin position="20"/>
        <end position="40"/>
    </location>
</feature>
<dbReference type="Pfam" id="PF11845">
    <property type="entry name" value="Tll0287-like"/>
    <property type="match status" value="1"/>
</dbReference>
<feature type="domain" description="GGDEF" evidence="5">
    <location>
        <begin position="577"/>
        <end position="710"/>
    </location>
</feature>
<dbReference type="InterPro" id="IPR000160">
    <property type="entry name" value="GGDEF_dom"/>
</dbReference>
<dbReference type="PROSITE" id="PS50112">
    <property type="entry name" value="PAS"/>
    <property type="match status" value="2"/>
</dbReference>
<dbReference type="InterPro" id="IPR000014">
    <property type="entry name" value="PAS"/>
</dbReference>
<dbReference type="InterPro" id="IPR000700">
    <property type="entry name" value="PAS-assoc_C"/>
</dbReference>
<evidence type="ECO:0000259" key="3">
    <source>
        <dbReference type="PROSITE" id="PS50112"/>
    </source>
</evidence>
<keyword evidence="1" id="KW-0175">Coiled coil</keyword>
<dbReference type="EMBL" id="JABZMI010000231">
    <property type="protein sequence ID" value="MBF1165565.1"/>
    <property type="molecule type" value="Genomic_DNA"/>
</dbReference>
<dbReference type="CDD" id="cd01949">
    <property type="entry name" value="GGDEF"/>
    <property type="match status" value="1"/>
</dbReference>
<dbReference type="PANTHER" id="PTHR46663:SF3">
    <property type="entry name" value="SLL0267 PROTEIN"/>
    <property type="match status" value="1"/>
</dbReference>
<evidence type="ECO:0000256" key="2">
    <source>
        <dbReference type="SAM" id="Phobius"/>
    </source>
</evidence>
<dbReference type="Pfam" id="PF00990">
    <property type="entry name" value="GGDEF"/>
    <property type="match status" value="1"/>
</dbReference>
<evidence type="ECO:0000313" key="7">
    <source>
        <dbReference type="Proteomes" id="UP000718593"/>
    </source>
</evidence>
<sequence length="713" mass="79195">MDNGLEQRVERAAVGGPRYAQWLALGYLVGIVLCALVIYAEFRQIDRQIETLVRERGSVLFHLVELTRDWNASHGGIYAPVTEETQPNPYLKHPKRDVVTTDGMRLTLVNPAYMTRQIAEVAERVDGVKFHITSLKPLRPANAADPWETEALRLFEQGRSEVLMEQNIAGMPVHRYMAPLFVKESCLKCHADQGYKVGDIRGGISVTMPAESILAIRAEQRLRVLLTFGGAGAAILLLLHFAASRSRRHFLHLQQVSAGQERLIAERTQALSEANSHLRDEVAERQRKEEQISQSEARYRSVIEASQNAILVAQAPDFAIVFANEQAAVLFGQEPERIVGQQLAAFVAPHDRDMVAGRLARRIKGEPVSPTTRVRFARPDGSHLRVGDVHVARIEASPAAVQWVVSIKDVTERLADERALQIAAAVMESASEGIIVTDAANRIIQVNPAFTAITGYRPQEVQGKDLRFLGASQHDPEFFDLLWLKLEQDGHWEGEVWNRRPDGSVYVVWLSISAISDDGADSGGRHVATFIDITQRKEVEELLRHRAQSDPLTDLPNRTLFYDRLQVALSQARRYGHEFALLYIDLDYFKAVNDSMGHAAGDQLLVETAHRLLQAVRESDTVARLGGDEFAVILPQIGGRSEVEEIARRVLSAVARPYQLTAGEARVSASIGGAIYPQHGGDLEGIRASADAALYRAKEAGRNTYRLAERQSV</sequence>
<accession>A0A930BXJ3</accession>
<dbReference type="Proteomes" id="UP000718593">
    <property type="component" value="Unassembled WGS sequence"/>
</dbReference>
<dbReference type="InterPro" id="IPR043128">
    <property type="entry name" value="Rev_trsase/Diguanyl_cyclase"/>
</dbReference>
<dbReference type="InterPro" id="IPR052163">
    <property type="entry name" value="DGC-Regulatory_Protein"/>
</dbReference>
<keyword evidence="2" id="KW-0472">Membrane</keyword>
<comment type="caution">
    <text evidence="6">The sequence shown here is derived from an EMBL/GenBank/DDBJ whole genome shotgun (WGS) entry which is preliminary data.</text>
</comment>
<dbReference type="AlphaFoldDB" id="A0A930BXJ3"/>
<dbReference type="Gene3D" id="3.30.450.290">
    <property type="match status" value="1"/>
</dbReference>
<dbReference type="SMART" id="SM00086">
    <property type="entry name" value="PAC"/>
    <property type="match status" value="2"/>
</dbReference>
<dbReference type="Gene3D" id="3.30.70.270">
    <property type="match status" value="1"/>
</dbReference>
<dbReference type="CDD" id="cd00130">
    <property type="entry name" value="PAS"/>
    <property type="match status" value="2"/>
</dbReference>
<dbReference type="InterPro" id="IPR021796">
    <property type="entry name" value="Tll0287-like_dom"/>
</dbReference>
<dbReference type="InterPro" id="IPR029787">
    <property type="entry name" value="Nucleotide_cyclase"/>
</dbReference>
<feature type="domain" description="PAC" evidence="4">
    <location>
        <begin position="492"/>
        <end position="545"/>
    </location>
</feature>
<dbReference type="GO" id="GO:0003824">
    <property type="term" value="F:catalytic activity"/>
    <property type="evidence" value="ECO:0007669"/>
    <property type="project" value="UniProtKB-ARBA"/>
</dbReference>
<dbReference type="SUPFAM" id="SSF55785">
    <property type="entry name" value="PYP-like sensor domain (PAS domain)"/>
    <property type="match status" value="2"/>
</dbReference>
<organism evidence="6 7">
    <name type="scientific">Dechloromonas agitata</name>
    <dbReference type="NCBI Taxonomy" id="73030"/>
    <lineage>
        <taxon>Bacteria</taxon>
        <taxon>Pseudomonadati</taxon>
        <taxon>Pseudomonadota</taxon>
        <taxon>Betaproteobacteria</taxon>
        <taxon>Rhodocyclales</taxon>
        <taxon>Azonexaceae</taxon>
        <taxon>Dechloromonas</taxon>
    </lineage>
</organism>
<dbReference type="SMART" id="SM00091">
    <property type="entry name" value="PAS"/>
    <property type="match status" value="2"/>
</dbReference>
<evidence type="ECO:0000313" key="6">
    <source>
        <dbReference type="EMBL" id="MBF1165565.1"/>
    </source>
</evidence>
<dbReference type="Pfam" id="PF00989">
    <property type="entry name" value="PAS"/>
    <property type="match status" value="1"/>
</dbReference>
<feature type="domain" description="PAS" evidence="3">
    <location>
        <begin position="419"/>
        <end position="466"/>
    </location>
</feature>
<dbReference type="PROSITE" id="PS50113">
    <property type="entry name" value="PAC"/>
    <property type="match status" value="1"/>
</dbReference>
<dbReference type="PANTHER" id="PTHR46663">
    <property type="entry name" value="DIGUANYLATE CYCLASE DGCT-RELATED"/>
    <property type="match status" value="1"/>
</dbReference>
<dbReference type="InterPro" id="IPR001610">
    <property type="entry name" value="PAC"/>
</dbReference>
<dbReference type="InterPro" id="IPR013767">
    <property type="entry name" value="PAS_fold"/>
</dbReference>
<dbReference type="Pfam" id="PF13426">
    <property type="entry name" value="PAS_9"/>
    <property type="match status" value="1"/>
</dbReference>
<protein>
    <submittedName>
        <fullName evidence="6">Diguanylate cyclase</fullName>
    </submittedName>
</protein>
<evidence type="ECO:0000259" key="4">
    <source>
        <dbReference type="PROSITE" id="PS50113"/>
    </source>
</evidence>
<proteinExistence type="predicted"/>
<gene>
    <name evidence="6" type="ORF">HXL68_11055</name>
</gene>
<evidence type="ECO:0000256" key="1">
    <source>
        <dbReference type="SAM" id="Coils"/>
    </source>
</evidence>
<dbReference type="NCBIfam" id="TIGR00229">
    <property type="entry name" value="sensory_box"/>
    <property type="match status" value="2"/>
</dbReference>
<name>A0A930BXJ3_9RHOO</name>
<keyword evidence="2" id="KW-1133">Transmembrane helix</keyword>
<dbReference type="FunFam" id="3.30.70.270:FF:000001">
    <property type="entry name" value="Diguanylate cyclase domain protein"/>
    <property type="match status" value="1"/>
</dbReference>
<keyword evidence="2" id="KW-0812">Transmembrane</keyword>
<evidence type="ECO:0000259" key="5">
    <source>
        <dbReference type="PROSITE" id="PS50887"/>
    </source>
</evidence>
<feature type="domain" description="PAS" evidence="3">
    <location>
        <begin position="295"/>
        <end position="366"/>
    </location>
</feature>
<dbReference type="SMART" id="SM00267">
    <property type="entry name" value="GGDEF"/>
    <property type="match status" value="1"/>
</dbReference>
<dbReference type="PROSITE" id="PS50887">
    <property type="entry name" value="GGDEF"/>
    <property type="match status" value="1"/>
</dbReference>
<dbReference type="NCBIfam" id="TIGR00254">
    <property type="entry name" value="GGDEF"/>
    <property type="match status" value="1"/>
</dbReference>